<dbReference type="GO" id="GO:0070628">
    <property type="term" value="F:proteasome binding"/>
    <property type="evidence" value="ECO:0007669"/>
    <property type="project" value="TreeGrafter"/>
</dbReference>
<dbReference type="EMBL" id="CAJNRF010004274">
    <property type="protein sequence ID" value="CAF2058007.1"/>
    <property type="molecule type" value="Genomic_DNA"/>
</dbReference>
<evidence type="ECO:0000313" key="8">
    <source>
        <dbReference type="Proteomes" id="UP000663866"/>
    </source>
</evidence>
<evidence type="ECO:0000313" key="6">
    <source>
        <dbReference type="EMBL" id="CAF3760071.1"/>
    </source>
</evidence>
<dbReference type="InterPro" id="IPR016565">
    <property type="entry name" value="Proteasome_assmbl_chp_1"/>
</dbReference>
<feature type="compositionally biased region" description="Basic and acidic residues" evidence="4">
    <location>
        <begin position="1"/>
        <end position="10"/>
    </location>
</feature>
<proteinExistence type="inferred from homology"/>
<feature type="compositionally biased region" description="Acidic residues" evidence="4">
    <location>
        <begin position="11"/>
        <end position="24"/>
    </location>
</feature>
<accession>A0A816QAC3</accession>
<dbReference type="EMBL" id="CAJOBG010000115">
    <property type="protein sequence ID" value="CAF3760071.1"/>
    <property type="molecule type" value="Genomic_DNA"/>
</dbReference>
<sequence>MSTLYGHDDLASEETETIDSDEEDQQRSSRDPNKLPFSIIWRDDLKNDDIKIPCSSLLIALGATASAFAFTHVLCNYDLELIGYGTDEKISDDGSTETKSFDQIKAQQYSTQSVDRIYRLPSSSFVLIQLNSSIKSDRIWPLSDQILNKFNFSNLAHSNPIYVIQSRLSMDYVTIAGEFESKANLFIRYIKSSLIPIDDKITQAIKPIEPPNAIRGLAAALFTRLHQANIPVIVLVVYQRHSSVNPDALKLLQRILDRTSPTLKQYVPSTEKTNKQLIRLASIQTSNMYS</sequence>
<dbReference type="GO" id="GO:0005783">
    <property type="term" value="C:endoplasmic reticulum"/>
    <property type="evidence" value="ECO:0007669"/>
    <property type="project" value="InterPro"/>
</dbReference>
<feature type="region of interest" description="Disordered" evidence="4">
    <location>
        <begin position="1"/>
        <end position="32"/>
    </location>
</feature>
<evidence type="ECO:0000256" key="2">
    <source>
        <dbReference type="ARBA" id="ARBA00019180"/>
    </source>
</evidence>
<dbReference type="GO" id="GO:0080129">
    <property type="term" value="P:proteasome core complex assembly"/>
    <property type="evidence" value="ECO:0007669"/>
    <property type="project" value="TreeGrafter"/>
</dbReference>
<evidence type="ECO:0000256" key="1">
    <source>
        <dbReference type="ARBA" id="ARBA00005261"/>
    </source>
</evidence>
<dbReference type="Proteomes" id="UP000663866">
    <property type="component" value="Unassembled WGS sequence"/>
</dbReference>
<evidence type="ECO:0000313" key="5">
    <source>
        <dbReference type="EMBL" id="CAF2058007.1"/>
    </source>
</evidence>
<comment type="caution">
    <text evidence="5">The sequence shown here is derived from an EMBL/GenBank/DDBJ whole genome shotgun (WGS) entry which is preliminary data.</text>
</comment>
<dbReference type="Proteomes" id="UP000663856">
    <property type="component" value="Unassembled WGS sequence"/>
</dbReference>
<name>A0A816QAC3_9BILA</name>
<reference evidence="5" key="1">
    <citation type="submission" date="2021-02" db="EMBL/GenBank/DDBJ databases">
        <authorList>
            <person name="Nowell W R."/>
        </authorList>
    </citation>
    <scope>NUCLEOTIDE SEQUENCE</scope>
</reference>
<protein>
    <recommendedName>
        <fullName evidence="2">Proteasome assembly chaperone 1</fullName>
    </recommendedName>
</protein>
<keyword evidence="8" id="KW-1185">Reference proteome</keyword>
<organism evidence="5 7">
    <name type="scientific">Rotaria magnacalcarata</name>
    <dbReference type="NCBI Taxonomy" id="392030"/>
    <lineage>
        <taxon>Eukaryota</taxon>
        <taxon>Metazoa</taxon>
        <taxon>Spiralia</taxon>
        <taxon>Gnathifera</taxon>
        <taxon>Rotifera</taxon>
        <taxon>Eurotatoria</taxon>
        <taxon>Bdelloidea</taxon>
        <taxon>Philodinida</taxon>
        <taxon>Philodinidae</taxon>
        <taxon>Rotaria</taxon>
    </lineage>
</organism>
<keyword evidence="3" id="KW-0143">Chaperone</keyword>
<evidence type="ECO:0000313" key="7">
    <source>
        <dbReference type="Proteomes" id="UP000663856"/>
    </source>
</evidence>
<dbReference type="PANTHER" id="PTHR15069">
    <property type="entry name" value="PROTEASOME ASSEMBLY CHAPERONE 1"/>
    <property type="match status" value="1"/>
</dbReference>
<gene>
    <name evidence="6" type="ORF">OVN521_LOCUS1633</name>
    <name evidence="5" type="ORF">WKI299_LOCUS11540</name>
</gene>
<comment type="similarity">
    <text evidence="1">Belongs to the PSMG1 family.</text>
</comment>
<dbReference type="PANTHER" id="PTHR15069:SF1">
    <property type="entry name" value="PROTEASOME ASSEMBLY CHAPERONE 1"/>
    <property type="match status" value="1"/>
</dbReference>
<evidence type="ECO:0000256" key="4">
    <source>
        <dbReference type="SAM" id="MobiDB-lite"/>
    </source>
</evidence>
<dbReference type="Pfam" id="PF16094">
    <property type="entry name" value="PAC1"/>
    <property type="match status" value="1"/>
</dbReference>
<dbReference type="AlphaFoldDB" id="A0A816QAC3"/>
<evidence type="ECO:0000256" key="3">
    <source>
        <dbReference type="ARBA" id="ARBA00023186"/>
    </source>
</evidence>